<keyword evidence="10" id="KW-0732">Signal</keyword>
<feature type="signal peptide" evidence="10">
    <location>
        <begin position="1"/>
        <end position="17"/>
    </location>
</feature>
<comment type="catalytic activity">
    <reaction evidence="1 9">
        <text>Endohydrolysis of (1-&gt;4)-beta-D-glucosidic linkages in cellulose, lichenin and cereal beta-D-glucans.</text>
        <dbReference type="EC" id="3.2.1.4"/>
    </reaction>
</comment>
<dbReference type="Gene3D" id="2.40.40.10">
    <property type="entry name" value="RlpA-like domain"/>
    <property type="match status" value="1"/>
</dbReference>
<reference evidence="12" key="1">
    <citation type="submission" date="2022-07" db="EMBL/GenBank/DDBJ databases">
        <title>Fungi with potential for degradation of polypropylene.</title>
        <authorList>
            <person name="Gostincar C."/>
        </authorList>
    </citation>
    <scope>NUCLEOTIDE SEQUENCE</scope>
    <source>
        <strain evidence="12">EXF-13287</strain>
    </source>
</reference>
<dbReference type="GO" id="GO:0008810">
    <property type="term" value="F:cellulase activity"/>
    <property type="evidence" value="ECO:0007669"/>
    <property type="project" value="UniProtKB-EC"/>
</dbReference>
<dbReference type="EMBL" id="JANBVN010000269">
    <property type="protein sequence ID" value="KAJ9130455.1"/>
    <property type="molecule type" value="Genomic_DNA"/>
</dbReference>
<dbReference type="EC" id="3.2.1.4" evidence="3 9"/>
<keyword evidence="7" id="KW-0326">Glycosidase</keyword>
<dbReference type="Proteomes" id="UP001174691">
    <property type="component" value="Unassembled WGS sequence"/>
</dbReference>
<keyword evidence="4 12" id="KW-0378">Hydrolase</keyword>
<gene>
    <name evidence="12" type="ORF">NKR19_g9882</name>
</gene>
<name>A0AA38RH09_9PEZI</name>
<proteinExistence type="inferred from homology"/>
<keyword evidence="8" id="KW-0624">Polysaccharide degradation</keyword>
<evidence type="ECO:0000256" key="9">
    <source>
        <dbReference type="PROSITE-ProRule" id="PRU10069"/>
    </source>
</evidence>
<evidence type="ECO:0000256" key="2">
    <source>
        <dbReference type="ARBA" id="ARBA00007793"/>
    </source>
</evidence>
<dbReference type="AlphaFoldDB" id="A0AA38RH09"/>
<dbReference type="InterPro" id="IPR007112">
    <property type="entry name" value="Expansin/allergen_DPBB_dom"/>
</dbReference>
<organism evidence="12 13">
    <name type="scientific">Coniochaeta hoffmannii</name>
    <dbReference type="NCBI Taxonomy" id="91930"/>
    <lineage>
        <taxon>Eukaryota</taxon>
        <taxon>Fungi</taxon>
        <taxon>Dikarya</taxon>
        <taxon>Ascomycota</taxon>
        <taxon>Pezizomycotina</taxon>
        <taxon>Sordariomycetes</taxon>
        <taxon>Sordariomycetidae</taxon>
        <taxon>Coniochaetales</taxon>
        <taxon>Coniochaetaceae</taxon>
        <taxon>Coniochaeta</taxon>
    </lineage>
</organism>
<keyword evidence="5" id="KW-0136">Cellulose degradation</keyword>
<evidence type="ECO:0000259" key="11">
    <source>
        <dbReference type="PROSITE" id="PS50842"/>
    </source>
</evidence>
<evidence type="ECO:0000256" key="1">
    <source>
        <dbReference type="ARBA" id="ARBA00000966"/>
    </source>
</evidence>
<accession>A0AA38RH09</accession>
<evidence type="ECO:0000256" key="8">
    <source>
        <dbReference type="ARBA" id="ARBA00023326"/>
    </source>
</evidence>
<protein>
    <recommendedName>
        <fullName evidence="3 9">Cellulase</fullName>
        <ecNumber evidence="3 9">3.2.1.4</ecNumber>
    </recommendedName>
</protein>
<evidence type="ECO:0000256" key="4">
    <source>
        <dbReference type="ARBA" id="ARBA00022801"/>
    </source>
</evidence>
<comment type="similarity">
    <text evidence="2">Belongs to the glycosyl hydrolase 45 (cellulase K) family.</text>
</comment>
<evidence type="ECO:0000256" key="7">
    <source>
        <dbReference type="ARBA" id="ARBA00023295"/>
    </source>
</evidence>
<sequence length="173" mass="17495">MKFLSIHLLAAVGSVAALSGKATTTRYYDGQKGACGCGPASGNSAFSWQAGIGSGVYTAAASPAIFGGSSTWCGSGCGTCFRLTSTGSAPCSGCGTGGASGQSIVVMVTNLCPHAGNEQWCPNAGSTNNYGYQYHFDIQATSPVLGDNPVVNFEQVSCPSQALTDYKQCQCAT</sequence>
<evidence type="ECO:0000256" key="5">
    <source>
        <dbReference type="ARBA" id="ARBA00023001"/>
    </source>
</evidence>
<keyword evidence="6" id="KW-0119">Carbohydrate metabolism</keyword>
<dbReference type="SUPFAM" id="SSF50685">
    <property type="entry name" value="Barwin-like endoglucanases"/>
    <property type="match status" value="1"/>
</dbReference>
<dbReference type="InterPro" id="IPR000334">
    <property type="entry name" value="Glyco_hydro_45"/>
</dbReference>
<evidence type="ECO:0000256" key="3">
    <source>
        <dbReference type="ARBA" id="ARBA00012601"/>
    </source>
</evidence>
<feature type="active site" description="Nucleophile" evidence="9">
    <location>
        <position position="29"/>
    </location>
</feature>
<evidence type="ECO:0000313" key="13">
    <source>
        <dbReference type="Proteomes" id="UP001174691"/>
    </source>
</evidence>
<dbReference type="InterPro" id="IPR036908">
    <property type="entry name" value="RlpA-like_sf"/>
</dbReference>
<keyword evidence="13" id="KW-1185">Reference proteome</keyword>
<dbReference type="PROSITE" id="PS01140">
    <property type="entry name" value="GLYCOSYL_HYDROL_F45"/>
    <property type="match status" value="1"/>
</dbReference>
<feature type="chain" id="PRO_5041337227" description="Cellulase" evidence="10">
    <location>
        <begin position="18"/>
        <end position="173"/>
    </location>
</feature>
<dbReference type="Pfam" id="PF22514">
    <property type="entry name" value="EXPB1_D1"/>
    <property type="match status" value="1"/>
</dbReference>
<evidence type="ECO:0000256" key="6">
    <source>
        <dbReference type="ARBA" id="ARBA00023277"/>
    </source>
</evidence>
<dbReference type="GO" id="GO:0030245">
    <property type="term" value="P:cellulose catabolic process"/>
    <property type="evidence" value="ECO:0007669"/>
    <property type="project" value="UniProtKB-KW"/>
</dbReference>
<evidence type="ECO:0000256" key="10">
    <source>
        <dbReference type="SAM" id="SignalP"/>
    </source>
</evidence>
<dbReference type="PROSITE" id="PS50842">
    <property type="entry name" value="EXPANSIN_EG45"/>
    <property type="match status" value="1"/>
</dbReference>
<comment type="caution">
    <text evidence="12">The sequence shown here is derived from an EMBL/GenBank/DDBJ whole genome shotgun (WGS) entry which is preliminary data.</text>
</comment>
<feature type="domain" description="Expansin-like EG45" evidence="11">
    <location>
        <begin position="32"/>
        <end position="173"/>
    </location>
</feature>
<dbReference type="CDD" id="cd22278">
    <property type="entry name" value="DPBB_GH45_endoglucanase"/>
    <property type="match status" value="1"/>
</dbReference>
<evidence type="ECO:0000313" key="12">
    <source>
        <dbReference type="EMBL" id="KAJ9130455.1"/>
    </source>
</evidence>